<evidence type="ECO:0000256" key="4">
    <source>
        <dbReference type="ARBA" id="ARBA00023163"/>
    </source>
</evidence>
<dbReference type="Gene3D" id="3.40.190.290">
    <property type="match status" value="1"/>
</dbReference>
<organism evidence="6 7">
    <name type="scientific">Roseibium aggregatum</name>
    <dbReference type="NCBI Taxonomy" id="187304"/>
    <lineage>
        <taxon>Bacteria</taxon>
        <taxon>Pseudomonadati</taxon>
        <taxon>Pseudomonadota</taxon>
        <taxon>Alphaproteobacteria</taxon>
        <taxon>Hyphomicrobiales</taxon>
        <taxon>Stappiaceae</taxon>
        <taxon>Roseibium</taxon>
    </lineage>
</organism>
<dbReference type="Gene3D" id="1.10.10.10">
    <property type="entry name" value="Winged helix-like DNA-binding domain superfamily/Winged helix DNA-binding domain"/>
    <property type="match status" value="1"/>
</dbReference>
<keyword evidence="3" id="KW-0238">DNA-binding</keyword>
<reference evidence="7" key="1">
    <citation type="submission" date="2015-07" db="EMBL/GenBank/DDBJ databases">
        <authorList>
            <person name="Rodrigo-Torres Lidia"/>
            <person name="Arahal R.David."/>
        </authorList>
    </citation>
    <scope>NUCLEOTIDE SEQUENCE [LARGE SCALE GENOMIC DNA]</scope>
    <source>
        <strain evidence="7">CECT 4801</strain>
    </source>
</reference>
<evidence type="ECO:0000256" key="2">
    <source>
        <dbReference type="ARBA" id="ARBA00023015"/>
    </source>
</evidence>
<keyword evidence="4" id="KW-0804">Transcription</keyword>
<dbReference type="AlphaFoldDB" id="A0A0M6Y1W9"/>
<dbReference type="GO" id="GO:0005829">
    <property type="term" value="C:cytosol"/>
    <property type="evidence" value="ECO:0007669"/>
    <property type="project" value="TreeGrafter"/>
</dbReference>
<proteinExistence type="inferred from homology"/>
<feature type="domain" description="HTH lysR-type" evidence="5">
    <location>
        <begin position="40"/>
        <end position="97"/>
    </location>
</feature>
<evidence type="ECO:0000259" key="5">
    <source>
        <dbReference type="PROSITE" id="PS50931"/>
    </source>
</evidence>
<keyword evidence="7" id="KW-1185">Reference proteome</keyword>
<accession>A0A0M6Y1W9</accession>
<evidence type="ECO:0000313" key="7">
    <source>
        <dbReference type="Proteomes" id="UP000048926"/>
    </source>
</evidence>
<protein>
    <submittedName>
        <fullName evidence="6">Galactose-binding protein regulator</fullName>
    </submittedName>
</protein>
<evidence type="ECO:0000256" key="3">
    <source>
        <dbReference type="ARBA" id="ARBA00023125"/>
    </source>
</evidence>
<dbReference type="Pfam" id="PF03466">
    <property type="entry name" value="LysR_substrate"/>
    <property type="match status" value="1"/>
</dbReference>
<dbReference type="SUPFAM" id="SSF53850">
    <property type="entry name" value="Periplasmic binding protein-like II"/>
    <property type="match status" value="1"/>
</dbReference>
<dbReference type="SUPFAM" id="SSF46785">
    <property type="entry name" value="Winged helix' DNA-binding domain"/>
    <property type="match status" value="1"/>
</dbReference>
<dbReference type="InterPro" id="IPR036388">
    <property type="entry name" value="WH-like_DNA-bd_sf"/>
</dbReference>
<dbReference type="EMBL" id="CXST01000001">
    <property type="protein sequence ID" value="CTQ43010.1"/>
    <property type="molecule type" value="Genomic_DNA"/>
</dbReference>
<dbReference type="KEGG" id="lagg:B0E33_22970"/>
<dbReference type="InterPro" id="IPR000847">
    <property type="entry name" value="LysR_HTH_N"/>
</dbReference>
<dbReference type="STRING" id="187304.B0E33_22970"/>
<dbReference type="Pfam" id="PF00126">
    <property type="entry name" value="HTH_1"/>
    <property type="match status" value="1"/>
</dbReference>
<dbReference type="PANTHER" id="PTHR30419:SF8">
    <property type="entry name" value="NITROGEN ASSIMILATION TRANSCRIPTIONAL ACTIVATOR-RELATED"/>
    <property type="match status" value="1"/>
</dbReference>
<dbReference type="GO" id="GO:0003677">
    <property type="term" value="F:DNA binding"/>
    <property type="evidence" value="ECO:0007669"/>
    <property type="project" value="UniProtKB-KW"/>
</dbReference>
<dbReference type="InterPro" id="IPR050950">
    <property type="entry name" value="HTH-type_LysR_regulators"/>
</dbReference>
<dbReference type="PROSITE" id="PS50931">
    <property type="entry name" value="HTH_LYSR"/>
    <property type="match status" value="1"/>
</dbReference>
<comment type="similarity">
    <text evidence="1">Belongs to the LysR transcriptional regulatory family.</text>
</comment>
<dbReference type="GO" id="GO:0003700">
    <property type="term" value="F:DNA-binding transcription factor activity"/>
    <property type="evidence" value="ECO:0007669"/>
    <property type="project" value="InterPro"/>
</dbReference>
<dbReference type="Proteomes" id="UP000048926">
    <property type="component" value="Unassembled WGS sequence"/>
</dbReference>
<dbReference type="PANTHER" id="PTHR30419">
    <property type="entry name" value="HTH-TYPE TRANSCRIPTIONAL REGULATOR YBHD"/>
    <property type="match status" value="1"/>
</dbReference>
<name>A0A0M6Y1W9_9HYPH</name>
<dbReference type="PRINTS" id="PR00039">
    <property type="entry name" value="HTHLYSR"/>
</dbReference>
<gene>
    <name evidence="6" type="primary">gbpR_1</name>
    <name evidence="6" type="ORF">LAL4801_01447</name>
</gene>
<dbReference type="OrthoDB" id="9803030at2"/>
<evidence type="ECO:0000313" key="6">
    <source>
        <dbReference type="EMBL" id="CTQ43010.1"/>
    </source>
</evidence>
<keyword evidence="2" id="KW-0805">Transcription regulation</keyword>
<evidence type="ECO:0000256" key="1">
    <source>
        <dbReference type="ARBA" id="ARBA00009437"/>
    </source>
</evidence>
<sequence length="335" mass="36981">MTVWKGKNPVSIETAKRVRQRLSGSIDMHGTFDMAILSRLRFKQLALVASLEVTTNLHESARELNLSQPGATKLLKEVEDTLGVTLFERLSRGMKPTAYGVVVARHARQIISETGRLKAQLSAMQRGEYGKVRLGAIMEALPGQVSELLMNLMETNVGPQISLMVSTSDNLISALNEGALDIVLGRPVEHLDMTGIRFEPLWQERLAVVAAPSHPLVPSKQLSLVDLGDFSWILQPRPSPMRMSIELAFAHADLPAPHYGLETSSMLMTTLAVGKSDMLAVLPQSVADYYQENGLIRILPVRLEEHMSRYGLLIPNKDEFDPEVEALVSLIRASV</sequence>
<dbReference type="InterPro" id="IPR036390">
    <property type="entry name" value="WH_DNA-bd_sf"/>
</dbReference>
<dbReference type="InterPro" id="IPR005119">
    <property type="entry name" value="LysR_subst-bd"/>
</dbReference>
<dbReference type="RefSeq" id="WP_023000849.1">
    <property type="nucleotide sequence ID" value="NZ_CP045622.1"/>
</dbReference>